<evidence type="ECO:0000256" key="5">
    <source>
        <dbReference type="ARBA" id="ARBA00022645"/>
    </source>
</evidence>
<keyword evidence="8" id="KW-0472">Membrane</keyword>
<comment type="catalytic activity">
    <reaction evidence="1">
        <text>a beta-lactam + H2O = a substituted beta-amino acid</text>
        <dbReference type="Rhea" id="RHEA:20401"/>
        <dbReference type="ChEBI" id="CHEBI:15377"/>
        <dbReference type="ChEBI" id="CHEBI:35627"/>
        <dbReference type="ChEBI" id="CHEBI:140347"/>
        <dbReference type="EC" id="3.5.2.6"/>
    </reaction>
</comment>
<dbReference type="GO" id="GO:0046677">
    <property type="term" value="P:response to antibiotic"/>
    <property type="evidence" value="ECO:0007669"/>
    <property type="project" value="UniProtKB-KW"/>
</dbReference>
<gene>
    <name evidence="14" type="ORF">NT6N_11050</name>
</gene>
<dbReference type="InterPro" id="IPR005311">
    <property type="entry name" value="PBP_dimer"/>
</dbReference>
<evidence type="ECO:0000256" key="6">
    <source>
        <dbReference type="ARBA" id="ARBA00022729"/>
    </source>
</evidence>
<feature type="region of interest" description="Disordered" evidence="10">
    <location>
        <begin position="651"/>
        <end position="730"/>
    </location>
</feature>
<dbReference type="KEGG" id="osu:NT6N_11050"/>
<keyword evidence="5" id="KW-0645">Protease</keyword>
<feature type="domain" description="Penicillin-binding protein transpeptidase" evidence="12">
    <location>
        <begin position="300"/>
        <end position="627"/>
    </location>
</feature>
<comment type="similarity">
    <text evidence="3">Belongs to the class-D beta-lactamase family.</text>
</comment>
<organism evidence="14">
    <name type="scientific">Oceaniferula spumae</name>
    <dbReference type="NCBI Taxonomy" id="2979115"/>
    <lineage>
        <taxon>Bacteria</taxon>
        <taxon>Pseudomonadati</taxon>
        <taxon>Verrucomicrobiota</taxon>
        <taxon>Verrucomicrobiia</taxon>
        <taxon>Verrucomicrobiales</taxon>
        <taxon>Verrucomicrobiaceae</taxon>
        <taxon>Oceaniferula</taxon>
    </lineage>
</organism>
<feature type="region of interest" description="Disordered" evidence="10">
    <location>
        <begin position="32"/>
        <end position="76"/>
    </location>
</feature>
<dbReference type="SUPFAM" id="SSF56601">
    <property type="entry name" value="beta-lactamase/transpeptidase-like"/>
    <property type="match status" value="1"/>
</dbReference>
<dbReference type="EC" id="3.5.2.6" evidence="4"/>
<dbReference type="InterPro" id="IPR001460">
    <property type="entry name" value="PCN-bd_Tpept"/>
</dbReference>
<dbReference type="GO" id="GO:0008800">
    <property type="term" value="F:beta-lactamase activity"/>
    <property type="evidence" value="ECO:0007669"/>
    <property type="project" value="UniProtKB-EC"/>
</dbReference>
<protein>
    <recommendedName>
        <fullName evidence="4">beta-lactamase</fullName>
        <ecNumber evidence="4">3.5.2.6</ecNumber>
    </recommendedName>
</protein>
<accession>A0AAT9FJ96</accession>
<dbReference type="Pfam" id="PF00905">
    <property type="entry name" value="Transpeptidase"/>
    <property type="match status" value="1"/>
</dbReference>
<evidence type="ECO:0000256" key="7">
    <source>
        <dbReference type="ARBA" id="ARBA00022801"/>
    </source>
</evidence>
<keyword evidence="7" id="KW-0378">Hydrolase</keyword>
<evidence type="ECO:0000256" key="8">
    <source>
        <dbReference type="ARBA" id="ARBA00023136"/>
    </source>
</evidence>
<proteinExistence type="inferred from homology"/>
<evidence type="ECO:0000256" key="3">
    <source>
        <dbReference type="ARBA" id="ARBA00007898"/>
    </source>
</evidence>
<dbReference type="Gene3D" id="3.40.710.10">
    <property type="entry name" value="DD-peptidase/beta-lactamase superfamily"/>
    <property type="match status" value="1"/>
</dbReference>
<evidence type="ECO:0000259" key="13">
    <source>
        <dbReference type="Pfam" id="PF03717"/>
    </source>
</evidence>
<dbReference type="GO" id="GO:0005886">
    <property type="term" value="C:plasma membrane"/>
    <property type="evidence" value="ECO:0007669"/>
    <property type="project" value="TreeGrafter"/>
</dbReference>
<evidence type="ECO:0000256" key="2">
    <source>
        <dbReference type="ARBA" id="ARBA00004370"/>
    </source>
</evidence>
<dbReference type="InterPro" id="IPR050515">
    <property type="entry name" value="Beta-lactam/transpept"/>
</dbReference>
<comment type="subcellular location">
    <subcellularLocation>
        <location evidence="2">Membrane</location>
    </subcellularLocation>
</comment>
<keyword evidence="5" id="KW-0121">Carboxypeptidase</keyword>
<dbReference type="InterPro" id="IPR012338">
    <property type="entry name" value="Beta-lactam/transpept-like"/>
</dbReference>
<evidence type="ECO:0000256" key="11">
    <source>
        <dbReference type="SAM" id="SignalP"/>
    </source>
</evidence>
<dbReference type="Gene3D" id="3.90.1310.10">
    <property type="entry name" value="Penicillin-binding protein 2a (Domain 2)"/>
    <property type="match status" value="1"/>
</dbReference>
<keyword evidence="9" id="KW-0046">Antibiotic resistance</keyword>
<dbReference type="InterPro" id="IPR036138">
    <property type="entry name" value="PBP_dimer_sf"/>
</dbReference>
<dbReference type="PANTHER" id="PTHR30627:SF6">
    <property type="entry name" value="BETA-LACTAMASE YBXI-RELATED"/>
    <property type="match status" value="1"/>
</dbReference>
<evidence type="ECO:0000256" key="1">
    <source>
        <dbReference type="ARBA" id="ARBA00001526"/>
    </source>
</evidence>
<reference evidence="14" key="1">
    <citation type="submission" date="2024-07" db="EMBL/GenBank/DDBJ databases">
        <title>Complete genome sequence of Verrucomicrobiaceae bacterium NT6N.</title>
        <authorList>
            <person name="Huang C."/>
            <person name="Takami H."/>
            <person name="Hamasaki K."/>
        </authorList>
    </citation>
    <scope>NUCLEOTIDE SEQUENCE</scope>
    <source>
        <strain evidence="14">NT6N</strain>
    </source>
</reference>
<keyword evidence="6 11" id="KW-0732">Signal</keyword>
<sequence>MATYQEKPTLGLSGILIALCMLAMTALASAQTAPPTTDPAASITTPPAVPVVNAPDTPATEPVGEPKPNGLGGSLRVRPDARTMTLSIPAPRGQITDRNGEPFAQTKVVWYPALKFVQFEKADREFVVAWGRKRIALANQVFGIDWQVTDEELWEHYRHRRWLAMPYTHVVTAKRKTELESKLMPGLILHPVYMRYYPQRSTGAHMIGYVGGAGKLEKGPINYGDPIFERTEGRSGLEKIYNEVLTGKEGLLRKDFEADGTEALKKYERRPRPGGTVVTTLDMAWQKQAESVLKKYCERGAFVVIDIHTGEVLAMASRPGFDLNDFIPFITTDQYAKLRDDEGTPLFARAYQGAYPPASTFKPVVAVTALSNGDVRENTLIDCPARIKIGNHWFNNWSKTAEGPINVKRAIARSCNPWFYKVGMKTGPTAFLSVARRLGYGSKTGLPLIGETEGLIPTHEWMKKNHGRKLMDGDTANLSIGQGVMLASPLQVAQSMAGIANGGALPKLQLVKQVQDVSGRVLVSNDPERRNFLNLDPEAVSVVQEGMMQVVHAGYGTGKRASLSFTVLCGKTGTAQWGPQSKEQRLAWFAGFFPLDNPRFAFAALYEGKPHETLSGGRKAAPMVSAFFEHFKKDIKIAIEPPPKAMVIEEDDGEEDSGMIDGESVPRAVPLEEEEEGLIPSGEEPRPLRAVPIEEDPVDEPAPDEEPGVEEPRQPLRAVPVDEPEEEEEP</sequence>
<dbReference type="PANTHER" id="PTHR30627">
    <property type="entry name" value="PEPTIDOGLYCAN D,D-TRANSPEPTIDASE"/>
    <property type="match status" value="1"/>
</dbReference>
<dbReference type="GO" id="GO:0004180">
    <property type="term" value="F:carboxypeptidase activity"/>
    <property type="evidence" value="ECO:0007669"/>
    <property type="project" value="UniProtKB-KW"/>
</dbReference>
<evidence type="ECO:0000313" key="14">
    <source>
        <dbReference type="EMBL" id="BDS06065.1"/>
    </source>
</evidence>
<feature type="compositionally biased region" description="Acidic residues" evidence="10">
    <location>
        <begin position="693"/>
        <end position="709"/>
    </location>
</feature>
<dbReference type="Pfam" id="PF03717">
    <property type="entry name" value="PBP_dimer"/>
    <property type="match status" value="1"/>
</dbReference>
<dbReference type="GO" id="GO:0008658">
    <property type="term" value="F:penicillin binding"/>
    <property type="evidence" value="ECO:0007669"/>
    <property type="project" value="InterPro"/>
</dbReference>
<evidence type="ECO:0000256" key="4">
    <source>
        <dbReference type="ARBA" id="ARBA00012865"/>
    </source>
</evidence>
<name>A0AAT9FJ96_9BACT</name>
<evidence type="ECO:0000259" key="12">
    <source>
        <dbReference type="Pfam" id="PF00905"/>
    </source>
</evidence>
<feature type="compositionally biased region" description="Low complexity" evidence="10">
    <location>
        <begin position="32"/>
        <end position="60"/>
    </location>
</feature>
<dbReference type="EMBL" id="AP026866">
    <property type="protein sequence ID" value="BDS06065.1"/>
    <property type="molecule type" value="Genomic_DNA"/>
</dbReference>
<feature type="signal peptide" evidence="11">
    <location>
        <begin position="1"/>
        <end position="30"/>
    </location>
</feature>
<dbReference type="AlphaFoldDB" id="A0AAT9FJ96"/>
<dbReference type="SUPFAM" id="SSF56519">
    <property type="entry name" value="Penicillin binding protein dimerisation domain"/>
    <property type="match status" value="1"/>
</dbReference>
<evidence type="ECO:0000256" key="10">
    <source>
        <dbReference type="SAM" id="MobiDB-lite"/>
    </source>
</evidence>
<dbReference type="GO" id="GO:0071555">
    <property type="term" value="P:cell wall organization"/>
    <property type="evidence" value="ECO:0007669"/>
    <property type="project" value="TreeGrafter"/>
</dbReference>
<evidence type="ECO:0000256" key="9">
    <source>
        <dbReference type="ARBA" id="ARBA00023251"/>
    </source>
</evidence>
<feature type="domain" description="Penicillin-binding protein dimerisation" evidence="13">
    <location>
        <begin position="88"/>
        <end position="261"/>
    </location>
</feature>
<feature type="chain" id="PRO_5043692183" description="beta-lactamase" evidence="11">
    <location>
        <begin position="31"/>
        <end position="730"/>
    </location>
</feature>